<evidence type="ECO:0000313" key="2">
    <source>
        <dbReference type="Proteomes" id="UP001189429"/>
    </source>
</evidence>
<protein>
    <submittedName>
        <fullName evidence="1">Uncharacterized protein</fullName>
    </submittedName>
</protein>
<comment type="caution">
    <text evidence="1">The sequence shown here is derived from an EMBL/GenBank/DDBJ whole genome shotgun (WGS) entry which is preliminary data.</text>
</comment>
<dbReference type="EMBL" id="CAUYUJ010016214">
    <property type="protein sequence ID" value="CAK0862961.1"/>
    <property type="molecule type" value="Genomic_DNA"/>
</dbReference>
<reference evidence="1" key="1">
    <citation type="submission" date="2023-10" db="EMBL/GenBank/DDBJ databases">
        <authorList>
            <person name="Chen Y."/>
            <person name="Shah S."/>
            <person name="Dougan E. K."/>
            <person name="Thang M."/>
            <person name="Chan C."/>
        </authorList>
    </citation>
    <scope>NUCLEOTIDE SEQUENCE [LARGE SCALE GENOMIC DNA]</scope>
</reference>
<evidence type="ECO:0000313" key="1">
    <source>
        <dbReference type="EMBL" id="CAK0862961.1"/>
    </source>
</evidence>
<dbReference type="Proteomes" id="UP001189429">
    <property type="component" value="Unassembled WGS sequence"/>
</dbReference>
<keyword evidence="2" id="KW-1185">Reference proteome</keyword>
<organism evidence="1 2">
    <name type="scientific">Prorocentrum cordatum</name>
    <dbReference type="NCBI Taxonomy" id="2364126"/>
    <lineage>
        <taxon>Eukaryota</taxon>
        <taxon>Sar</taxon>
        <taxon>Alveolata</taxon>
        <taxon>Dinophyceae</taxon>
        <taxon>Prorocentrales</taxon>
        <taxon>Prorocentraceae</taxon>
        <taxon>Prorocentrum</taxon>
    </lineage>
</organism>
<name>A0ABN9USE2_9DINO</name>
<feature type="non-terminal residue" evidence="1">
    <location>
        <position position="165"/>
    </location>
</feature>
<proteinExistence type="predicted"/>
<sequence>MVESTLDTLGRLCWPYKSLPPALSEAAQAEARAEFISVLEDLRNPEASLGLLGYTVRRLERLRDYGRQPVDVHVQIAVELWRRVRQPELGYRLRRHLVGRLHQCLRGLRKEFCPSRGLKPMGPAQVPAEAGPLAPLLEAIGWRDVQEMLLGELERSRRGAPLELS</sequence>
<accession>A0ABN9USE2</accession>
<gene>
    <name evidence="1" type="ORF">PCOR1329_LOCUS51252</name>
</gene>